<comment type="caution">
    <text evidence="1">The sequence shown here is derived from an EMBL/GenBank/DDBJ whole genome shotgun (WGS) entry which is preliminary data.</text>
</comment>
<keyword evidence="2" id="KW-1185">Reference proteome</keyword>
<protein>
    <submittedName>
        <fullName evidence="1">Uncharacterized protein</fullName>
    </submittedName>
</protein>
<dbReference type="Proteomes" id="UP001597173">
    <property type="component" value="Unassembled WGS sequence"/>
</dbReference>
<accession>A0ABW3YZU7</accession>
<dbReference type="RefSeq" id="WP_374840432.1">
    <property type="nucleotide sequence ID" value="NZ_JBHEEW010000015.1"/>
</dbReference>
<gene>
    <name evidence="1" type="ORF">ACFQ33_16165</name>
</gene>
<name>A0ABW3YZU7_MYCRA</name>
<evidence type="ECO:0000313" key="1">
    <source>
        <dbReference type="EMBL" id="MFD1329424.1"/>
    </source>
</evidence>
<proteinExistence type="predicted"/>
<organism evidence="1 2">
    <name type="scientific">Mycoplana ramosa</name>
    <name type="common">Mycoplana bullata</name>
    <dbReference type="NCBI Taxonomy" id="40837"/>
    <lineage>
        <taxon>Bacteria</taxon>
        <taxon>Pseudomonadati</taxon>
        <taxon>Pseudomonadota</taxon>
        <taxon>Alphaproteobacteria</taxon>
        <taxon>Hyphomicrobiales</taxon>
        <taxon>Rhizobiaceae</taxon>
        <taxon>Mycoplana</taxon>
    </lineage>
</organism>
<sequence length="46" mass="5038">MTTKTSDKPKSGCDLIHRYRPLGLKAVLAAALQLKARMRDSNVPNA</sequence>
<evidence type="ECO:0000313" key="2">
    <source>
        <dbReference type="Proteomes" id="UP001597173"/>
    </source>
</evidence>
<reference evidence="2" key="1">
    <citation type="journal article" date="2019" name="Int. J. Syst. Evol. Microbiol.">
        <title>The Global Catalogue of Microorganisms (GCM) 10K type strain sequencing project: providing services to taxonomists for standard genome sequencing and annotation.</title>
        <authorList>
            <consortium name="The Broad Institute Genomics Platform"/>
            <consortium name="The Broad Institute Genome Sequencing Center for Infectious Disease"/>
            <person name="Wu L."/>
            <person name="Ma J."/>
        </authorList>
    </citation>
    <scope>NUCLEOTIDE SEQUENCE [LARGE SCALE GENOMIC DNA]</scope>
    <source>
        <strain evidence="2">CCUG 55609</strain>
    </source>
</reference>
<dbReference type="EMBL" id="JBHTNF010000011">
    <property type="protein sequence ID" value="MFD1329424.1"/>
    <property type="molecule type" value="Genomic_DNA"/>
</dbReference>